<dbReference type="Proteomes" id="UP000265520">
    <property type="component" value="Unassembled WGS sequence"/>
</dbReference>
<sequence>MDLPTSLPSSLPHPPEQRRHPPESLPHQATPR</sequence>
<dbReference type="EMBL" id="LXQA010855832">
    <property type="protein sequence ID" value="MCI74213.1"/>
    <property type="molecule type" value="Genomic_DNA"/>
</dbReference>
<reference evidence="2 3" key="1">
    <citation type="journal article" date="2018" name="Front. Plant Sci.">
        <title>Red Clover (Trifolium pratense) and Zigzag Clover (T. medium) - A Picture of Genomic Similarities and Differences.</title>
        <authorList>
            <person name="Dluhosova J."/>
            <person name="Istvanek J."/>
            <person name="Nedelnik J."/>
            <person name="Repkova J."/>
        </authorList>
    </citation>
    <scope>NUCLEOTIDE SEQUENCE [LARGE SCALE GENOMIC DNA]</scope>
    <source>
        <strain evidence="3">cv. 10/8</strain>
        <tissue evidence="2">Leaf</tissue>
    </source>
</reference>
<organism evidence="2 3">
    <name type="scientific">Trifolium medium</name>
    <dbReference type="NCBI Taxonomy" id="97028"/>
    <lineage>
        <taxon>Eukaryota</taxon>
        <taxon>Viridiplantae</taxon>
        <taxon>Streptophyta</taxon>
        <taxon>Embryophyta</taxon>
        <taxon>Tracheophyta</taxon>
        <taxon>Spermatophyta</taxon>
        <taxon>Magnoliopsida</taxon>
        <taxon>eudicotyledons</taxon>
        <taxon>Gunneridae</taxon>
        <taxon>Pentapetalae</taxon>
        <taxon>rosids</taxon>
        <taxon>fabids</taxon>
        <taxon>Fabales</taxon>
        <taxon>Fabaceae</taxon>
        <taxon>Papilionoideae</taxon>
        <taxon>50 kb inversion clade</taxon>
        <taxon>NPAAA clade</taxon>
        <taxon>Hologalegina</taxon>
        <taxon>IRL clade</taxon>
        <taxon>Trifolieae</taxon>
        <taxon>Trifolium</taxon>
    </lineage>
</organism>
<evidence type="ECO:0000256" key="1">
    <source>
        <dbReference type="SAM" id="MobiDB-lite"/>
    </source>
</evidence>
<proteinExistence type="predicted"/>
<dbReference type="AlphaFoldDB" id="A0A392UKP8"/>
<evidence type="ECO:0000313" key="2">
    <source>
        <dbReference type="EMBL" id="MCI74213.1"/>
    </source>
</evidence>
<protein>
    <submittedName>
        <fullName evidence="2">Uncharacterized protein</fullName>
    </submittedName>
</protein>
<name>A0A392UKP8_9FABA</name>
<feature type="compositionally biased region" description="Low complexity" evidence="1">
    <location>
        <begin position="1"/>
        <end position="10"/>
    </location>
</feature>
<evidence type="ECO:0000313" key="3">
    <source>
        <dbReference type="Proteomes" id="UP000265520"/>
    </source>
</evidence>
<feature type="region of interest" description="Disordered" evidence="1">
    <location>
        <begin position="1"/>
        <end position="32"/>
    </location>
</feature>
<comment type="caution">
    <text evidence="2">The sequence shown here is derived from an EMBL/GenBank/DDBJ whole genome shotgun (WGS) entry which is preliminary data.</text>
</comment>
<accession>A0A392UKP8</accession>
<keyword evidence="3" id="KW-1185">Reference proteome</keyword>
<feature type="non-terminal residue" evidence="2">
    <location>
        <position position="32"/>
    </location>
</feature>